<proteinExistence type="predicted"/>
<feature type="region of interest" description="Disordered" evidence="1">
    <location>
        <begin position="100"/>
        <end position="160"/>
    </location>
</feature>
<dbReference type="OrthoDB" id="288987at2759"/>
<dbReference type="BioCyc" id="PCHR:PC20G00620-MONOMER"/>
<accession>B6HG09</accession>
<reference evidence="2 3" key="1">
    <citation type="journal article" date="2008" name="Nat. Biotechnol.">
        <title>Genome sequencing and analysis of the filamentous fungus Penicillium chrysogenum.</title>
        <authorList>
            <person name="van den Berg M.A."/>
            <person name="Albang R."/>
            <person name="Albermann K."/>
            <person name="Badger J.H."/>
            <person name="Daran J.-M."/>
            <person name="Driessen A.J.M."/>
            <person name="Garcia-Estrada C."/>
            <person name="Fedorova N.D."/>
            <person name="Harris D.M."/>
            <person name="Heijne W.H.M."/>
            <person name="Joardar V.S."/>
            <person name="Kiel J.A.K.W."/>
            <person name="Kovalchuk A."/>
            <person name="Martin J.F."/>
            <person name="Nierman W.C."/>
            <person name="Nijland J.G."/>
            <person name="Pronk J.T."/>
            <person name="Roubos J.A."/>
            <person name="van der Klei I.J."/>
            <person name="van Peij N.N.M.E."/>
            <person name="Veenhuis M."/>
            <person name="von Doehren H."/>
            <person name="Wagner C."/>
            <person name="Wortman J.R."/>
            <person name="Bovenberg R.A.L."/>
        </authorList>
    </citation>
    <scope>NUCLEOTIDE SEQUENCE [LARGE SCALE GENOMIC DNA]</scope>
    <source>
        <strain evidence="3">ATCC 28089 / DSM 1075 / NRRL 1951 / Wisconsin 54-1255</strain>
    </source>
</reference>
<dbReference type="STRING" id="500485.B6HG09"/>
<keyword evidence="3" id="KW-1185">Reference proteome</keyword>
<dbReference type="HOGENOM" id="CLU_1503941_0_0_1"/>
<name>B6HG09_PENRW</name>
<organism evidence="2 3">
    <name type="scientific">Penicillium rubens (strain ATCC 28089 / DSM 1075 / NRRL 1951 / Wisconsin 54-1255)</name>
    <name type="common">Penicillium chrysogenum</name>
    <dbReference type="NCBI Taxonomy" id="500485"/>
    <lineage>
        <taxon>Eukaryota</taxon>
        <taxon>Fungi</taxon>
        <taxon>Dikarya</taxon>
        <taxon>Ascomycota</taxon>
        <taxon>Pezizomycotina</taxon>
        <taxon>Eurotiomycetes</taxon>
        <taxon>Eurotiomycetidae</taxon>
        <taxon>Eurotiales</taxon>
        <taxon>Aspergillaceae</taxon>
        <taxon>Penicillium</taxon>
        <taxon>Penicillium chrysogenum species complex</taxon>
    </lineage>
</organism>
<dbReference type="AlphaFoldDB" id="B6HG09"/>
<dbReference type="VEuPathDB" id="FungiDB:PCH_Pc20g00620"/>
<gene>
    <name evidence="2" type="ORF">Pc20g00620</name>
    <name evidence="2" type="ORF">PCH_Pc20g00620</name>
</gene>
<sequence length="179" mass="19688">MTDNNTASCPFCPFTDSDAGFVSQHIEFCHPETGVTGFLEETPQEFTAQNPAPLPVDEDGADKYVDCPHGCGETIEIAELSSHLDLHVAEDMALDDIGATSARSTPDAHGHEYDETFDDEDPLDMLESYKGGKRGMQRDSTRANTAKPPRPHSPPRTINADGIKRLGVFVSYLHFKDKY</sequence>
<dbReference type="eggNOG" id="ENOG502RPRT">
    <property type="taxonomic scope" value="Eukaryota"/>
</dbReference>
<dbReference type="OMA" id="GHEYDET"/>
<dbReference type="EMBL" id="AM920435">
    <property type="protein sequence ID" value="CAP85391.1"/>
    <property type="molecule type" value="Genomic_DNA"/>
</dbReference>
<dbReference type="Proteomes" id="UP000000724">
    <property type="component" value="Contig Pc00c20"/>
</dbReference>
<evidence type="ECO:0000313" key="3">
    <source>
        <dbReference type="Proteomes" id="UP000000724"/>
    </source>
</evidence>
<protein>
    <submittedName>
        <fullName evidence="2">Pc20g00620 protein</fullName>
    </submittedName>
</protein>
<evidence type="ECO:0000313" key="2">
    <source>
        <dbReference type="EMBL" id="CAP85391.1"/>
    </source>
</evidence>
<feature type="compositionally biased region" description="Acidic residues" evidence="1">
    <location>
        <begin position="115"/>
        <end position="124"/>
    </location>
</feature>
<evidence type="ECO:0000256" key="1">
    <source>
        <dbReference type="SAM" id="MobiDB-lite"/>
    </source>
</evidence>